<reference evidence="2" key="1">
    <citation type="journal article" date="2023" name="Nat. Plants">
        <title>Single-cell RNA sequencing provides a high-resolution roadmap for understanding the multicellular compartmentation of specialized metabolism.</title>
        <authorList>
            <person name="Sun S."/>
            <person name="Shen X."/>
            <person name="Li Y."/>
            <person name="Li Y."/>
            <person name="Wang S."/>
            <person name="Li R."/>
            <person name="Zhang H."/>
            <person name="Shen G."/>
            <person name="Guo B."/>
            <person name="Wei J."/>
            <person name="Xu J."/>
            <person name="St-Pierre B."/>
            <person name="Chen S."/>
            <person name="Sun C."/>
        </authorList>
    </citation>
    <scope>NUCLEOTIDE SEQUENCE [LARGE SCALE GENOMIC DNA]</scope>
</reference>
<evidence type="ECO:0000313" key="1">
    <source>
        <dbReference type="EMBL" id="KAI5670654.1"/>
    </source>
</evidence>
<dbReference type="EMBL" id="CM044703">
    <property type="protein sequence ID" value="KAI5670654.1"/>
    <property type="molecule type" value="Genomic_DNA"/>
</dbReference>
<name>A0ACC0BDB7_CATRO</name>
<evidence type="ECO:0000313" key="2">
    <source>
        <dbReference type="Proteomes" id="UP001060085"/>
    </source>
</evidence>
<gene>
    <name evidence="1" type="ORF">M9H77_11018</name>
</gene>
<protein>
    <submittedName>
        <fullName evidence="1">Uncharacterized protein</fullName>
    </submittedName>
</protein>
<comment type="caution">
    <text evidence="1">The sequence shown here is derived from an EMBL/GenBank/DDBJ whole genome shotgun (WGS) entry which is preliminary data.</text>
</comment>
<keyword evidence="2" id="KW-1185">Reference proteome</keyword>
<sequence>MQRKILFPFKCKQRVISIRFRCDLLLRRRLNCSTTFCCSPPEESVDTEQKSKPELLEFMSKISSIPTASGNEFSLLLVQEGPTEFGPIDKDPVSCWSKSTSRDGLGVCSPRDRHVRDPYNGHRLLRWACCWAEPWSC</sequence>
<organism evidence="1 2">
    <name type="scientific">Catharanthus roseus</name>
    <name type="common">Madagascar periwinkle</name>
    <name type="synonym">Vinca rosea</name>
    <dbReference type="NCBI Taxonomy" id="4058"/>
    <lineage>
        <taxon>Eukaryota</taxon>
        <taxon>Viridiplantae</taxon>
        <taxon>Streptophyta</taxon>
        <taxon>Embryophyta</taxon>
        <taxon>Tracheophyta</taxon>
        <taxon>Spermatophyta</taxon>
        <taxon>Magnoliopsida</taxon>
        <taxon>eudicotyledons</taxon>
        <taxon>Gunneridae</taxon>
        <taxon>Pentapetalae</taxon>
        <taxon>asterids</taxon>
        <taxon>lamiids</taxon>
        <taxon>Gentianales</taxon>
        <taxon>Apocynaceae</taxon>
        <taxon>Rauvolfioideae</taxon>
        <taxon>Vinceae</taxon>
        <taxon>Catharanthinae</taxon>
        <taxon>Catharanthus</taxon>
    </lineage>
</organism>
<dbReference type="Proteomes" id="UP001060085">
    <property type="component" value="Linkage Group LG03"/>
</dbReference>
<accession>A0ACC0BDB7</accession>
<proteinExistence type="predicted"/>